<protein>
    <recommendedName>
        <fullName evidence="4">Thylakoid lumenal 17.4 kDa protein, chloroplastic</fullName>
    </recommendedName>
</protein>
<accession>A0A1Y1I394</accession>
<evidence type="ECO:0000256" key="1">
    <source>
        <dbReference type="ARBA" id="ARBA00022737"/>
    </source>
</evidence>
<dbReference type="Gene3D" id="2.160.20.80">
    <property type="entry name" value="E3 ubiquitin-protein ligase SopA"/>
    <property type="match status" value="1"/>
</dbReference>
<dbReference type="SUPFAM" id="SSF141571">
    <property type="entry name" value="Pentapeptide repeat-like"/>
    <property type="match status" value="1"/>
</dbReference>
<dbReference type="EMBL" id="DF237182">
    <property type="protein sequence ID" value="GAQ85405.1"/>
    <property type="molecule type" value="Genomic_DNA"/>
</dbReference>
<gene>
    <name evidence="2" type="ORF">KFL_002330150</name>
</gene>
<evidence type="ECO:0000313" key="3">
    <source>
        <dbReference type="Proteomes" id="UP000054558"/>
    </source>
</evidence>
<dbReference type="PANTHER" id="PTHR47485:SF1">
    <property type="entry name" value="THYLAKOID LUMENAL 17.4 KDA PROTEIN, CHLOROPLASTIC"/>
    <property type="match status" value="1"/>
</dbReference>
<dbReference type="OMA" id="GALFKNT"/>
<dbReference type="InterPro" id="IPR001646">
    <property type="entry name" value="5peptide_repeat"/>
</dbReference>
<dbReference type="STRING" id="105231.A0A1Y1I394"/>
<evidence type="ECO:0008006" key="4">
    <source>
        <dbReference type="Google" id="ProtNLM"/>
    </source>
</evidence>
<evidence type="ECO:0000313" key="2">
    <source>
        <dbReference type="EMBL" id="GAQ85405.1"/>
    </source>
</evidence>
<keyword evidence="1" id="KW-0677">Repeat</keyword>
<sequence length="240" mass="25342">MQQRVGSLANFRKEFNGQRIVSPSSAPLIKRQQPFLARSAAKSTEAQSVEQWSKSVRQMVCGACAALTLAGAAVPALAASSSGARLPPLSTDPNRCERAYVGNTIGQANGVSDKVLDLRNCVYTGEKEQLKGKVLASALLPGANFDNADLSESIMTKAYAVGASFKGTDFTSAVVDRVAFEKADLRGAIFRNTVLSGATYVGANLEGATFEDALLGYIDVQNLCKNPTLGEDARVEVGCK</sequence>
<dbReference type="AlphaFoldDB" id="A0A1Y1I394"/>
<name>A0A1Y1I394_KLENI</name>
<organism evidence="2 3">
    <name type="scientific">Klebsormidium nitens</name>
    <name type="common">Green alga</name>
    <name type="synonym">Ulothrix nitens</name>
    <dbReference type="NCBI Taxonomy" id="105231"/>
    <lineage>
        <taxon>Eukaryota</taxon>
        <taxon>Viridiplantae</taxon>
        <taxon>Streptophyta</taxon>
        <taxon>Klebsormidiophyceae</taxon>
        <taxon>Klebsormidiales</taxon>
        <taxon>Klebsormidiaceae</taxon>
        <taxon>Klebsormidium</taxon>
    </lineage>
</organism>
<dbReference type="Pfam" id="PF00805">
    <property type="entry name" value="Pentapeptide"/>
    <property type="match status" value="2"/>
</dbReference>
<proteinExistence type="predicted"/>
<reference evidence="2 3" key="1">
    <citation type="journal article" date="2014" name="Nat. Commun.">
        <title>Klebsormidium flaccidum genome reveals primary factors for plant terrestrial adaptation.</title>
        <authorList>
            <person name="Hori K."/>
            <person name="Maruyama F."/>
            <person name="Fujisawa T."/>
            <person name="Togashi T."/>
            <person name="Yamamoto N."/>
            <person name="Seo M."/>
            <person name="Sato S."/>
            <person name="Yamada T."/>
            <person name="Mori H."/>
            <person name="Tajima N."/>
            <person name="Moriyama T."/>
            <person name="Ikeuchi M."/>
            <person name="Watanabe M."/>
            <person name="Wada H."/>
            <person name="Kobayashi K."/>
            <person name="Saito M."/>
            <person name="Masuda T."/>
            <person name="Sasaki-Sekimoto Y."/>
            <person name="Mashiguchi K."/>
            <person name="Awai K."/>
            <person name="Shimojima M."/>
            <person name="Masuda S."/>
            <person name="Iwai M."/>
            <person name="Nobusawa T."/>
            <person name="Narise T."/>
            <person name="Kondo S."/>
            <person name="Saito H."/>
            <person name="Sato R."/>
            <person name="Murakawa M."/>
            <person name="Ihara Y."/>
            <person name="Oshima-Yamada Y."/>
            <person name="Ohtaka K."/>
            <person name="Satoh M."/>
            <person name="Sonobe K."/>
            <person name="Ishii M."/>
            <person name="Ohtani R."/>
            <person name="Kanamori-Sato M."/>
            <person name="Honoki R."/>
            <person name="Miyazaki D."/>
            <person name="Mochizuki H."/>
            <person name="Umetsu J."/>
            <person name="Higashi K."/>
            <person name="Shibata D."/>
            <person name="Kamiya Y."/>
            <person name="Sato N."/>
            <person name="Nakamura Y."/>
            <person name="Tabata S."/>
            <person name="Ida S."/>
            <person name="Kurokawa K."/>
            <person name="Ohta H."/>
        </authorList>
    </citation>
    <scope>NUCLEOTIDE SEQUENCE [LARGE SCALE GENOMIC DNA]</scope>
    <source>
        <strain evidence="2 3">NIES-2285</strain>
    </source>
</reference>
<dbReference type="PANTHER" id="PTHR47485">
    <property type="entry name" value="THYLAKOID LUMENAL 17.4 KDA PROTEIN, CHLOROPLASTIC"/>
    <property type="match status" value="1"/>
</dbReference>
<dbReference type="Proteomes" id="UP000054558">
    <property type="component" value="Unassembled WGS sequence"/>
</dbReference>
<dbReference type="OrthoDB" id="9989223at2759"/>
<keyword evidence="3" id="KW-1185">Reference proteome</keyword>